<dbReference type="PRINTS" id="PR01968">
    <property type="entry name" value="TNFACTORR18"/>
</dbReference>
<keyword evidence="2" id="KW-1185">Reference proteome</keyword>
<dbReference type="GO" id="GO:0009897">
    <property type="term" value="C:external side of plasma membrane"/>
    <property type="evidence" value="ECO:0007669"/>
    <property type="project" value="TreeGrafter"/>
</dbReference>
<evidence type="ECO:0000313" key="2">
    <source>
        <dbReference type="Proteomes" id="UP000580879"/>
    </source>
</evidence>
<dbReference type="Proteomes" id="UP000580879">
    <property type="component" value="Unassembled WGS sequence"/>
</dbReference>
<dbReference type="OrthoDB" id="9374769at2759"/>
<dbReference type="AlphaFoldDB" id="A0A7K6QVP9"/>
<proteinExistence type="predicted"/>
<dbReference type="InterPro" id="IPR022318">
    <property type="entry name" value="TNFR_18"/>
</dbReference>
<dbReference type="EMBL" id="VZRZ01004918">
    <property type="protein sequence ID" value="NWW76925.1"/>
    <property type="molecule type" value="Genomic_DNA"/>
</dbReference>
<reference evidence="1 2" key="1">
    <citation type="submission" date="2019-09" db="EMBL/GenBank/DDBJ databases">
        <title>Bird 10,000 Genomes (B10K) Project - Family phase.</title>
        <authorList>
            <person name="Zhang G."/>
        </authorList>
    </citation>
    <scope>NUCLEOTIDE SEQUENCE [LARGE SCALE GENOMIC DNA]</scope>
    <source>
        <strain evidence="1">B10K-DU-029-53</strain>
    </source>
</reference>
<dbReference type="SUPFAM" id="SSF57586">
    <property type="entry name" value="TNF receptor-like"/>
    <property type="match status" value="2"/>
</dbReference>
<comment type="caution">
    <text evidence="1">The sequence shown here is derived from an EMBL/GenBank/DDBJ whole genome shotgun (WGS) entry which is preliminary data.</text>
</comment>
<dbReference type="PANTHER" id="PTHR47388:SF1">
    <property type="entry name" value="TUMOR NECROSIS FACTOR RECEPTOR SUPERFAMILY MEMBER 18"/>
    <property type="match status" value="1"/>
</dbReference>
<dbReference type="GO" id="GO:0045785">
    <property type="term" value="P:positive regulation of cell adhesion"/>
    <property type="evidence" value="ECO:0007669"/>
    <property type="project" value="TreeGrafter"/>
</dbReference>
<sequence>AGSRSPCEATQDPDCRCPPGQGCGDEPCLFCTRLPLCAPGQELARSGRIDFKFQCKPCEMGTYSNMRNGWCRNWTDCERSGFLTLRPGNSTHNSVC</sequence>
<dbReference type="PANTHER" id="PTHR47388">
    <property type="entry name" value="TUMOR NECROSIS FACTOR RECEPTOR SUPERFAMILY MEMBER 18"/>
    <property type="match status" value="1"/>
</dbReference>
<accession>A0A7K6QVP9</accession>
<feature type="non-terminal residue" evidence="1">
    <location>
        <position position="96"/>
    </location>
</feature>
<dbReference type="GO" id="GO:0005031">
    <property type="term" value="F:tumor necrosis factor receptor activity"/>
    <property type="evidence" value="ECO:0007669"/>
    <property type="project" value="InterPro"/>
</dbReference>
<gene>
    <name evidence="1" type="primary">Tnfrsf18</name>
    <name evidence="1" type="ORF">CLIRUF_R14686</name>
</gene>
<dbReference type="GO" id="GO:0043066">
    <property type="term" value="P:negative regulation of apoptotic process"/>
    <property type="evidence" value="ECO:0007669"/>
    <property type="project" value="InterPro"/>
</dbReference>
<dbReference type="InterPro" id="IPR053107">
    <property type="entry name" value="TNFRSF18"/>
</dbReference>
<evidence type="ECO:0000313" key="1">
    <source>
        <dbReference type="EMBL" id="NWW76925.1"/>
    </source>
</evidence>
<protein>
    <submittedName>
        <fullName evidence="1">TNR18 factor</fullName>
    </submittedName>
</protein>
<name>A0A7K6QVP9_9PASS</name>
<organism evidence="1 2">
    <name type="scientific">Climacteris rufus</name>
    <name type="common">rufous treecreeper</name>
    <dbReference type="NCBI Taxonomy" id="47695"/>
    <lineage>
        <taxon>Eukaryota</taxon>
        <taxon>Metazoa</taxon>
        <taxon>Chordata</taxon>
        <taxon>Craniata</taxon>
        <taxon>Vertebrata</taxon>
        <taxon>Euteleostomi</taxon>
        <taxon>Archelosauria</taxon>
        <taxon>Archosauria</taxon>
        <taxon>Dinosauria</taxon>
        <taxon>Saurischia</taxon>
        <taxon>Theropoda</taxon>
        <taxon>Coelurosauria</taxon>
        <taxon>Aves</taxon>
        <taxon>Neognathae</taxon>
        <taxon>Neoaves</taxon>
        <taxon>Telluraves</taxon>
        <taxon>Australaves</taxon>
        <taxon>Passeriformes</taxon>
        <taxon>Climacteridae</taxon>
        <taxon>Climacteris</taxon>
    </lineage>
</organism>
<dbReference type="Gene3D" id="2.10.50.10">
    <property type="entry name" value="Tumor Necrosis Factor Receptor, subunit A, domain 2"/>
    <property type="match status" value="1"/>
</dbReference>
<feature type="non-terminal residue" evidence="1">
    <location>
        <position position="1"/>
    </location>
</feature>